<gene>
    <name evidence="3" type="ORF">Cfor_03791</name>
</gene>
<name>A0A6L2Q052_COPFO</name>
<dbReference type="OrthoDB" id="8186838at2759"/>
<comment type="caution">
    <text evidence="3">The sequence shown here is derived from an EMBL/GenBank/DDBJ whole genome shotgun (WGS) entry which is preliminary data.</text>
</comment>
<dbReference type="InterPro" id="IPR045609">
    <property type="entry name" value="DUF6451"/>
</dbReference>
<organism evidence="3 4">
    <name type="scientific">Coptotermes formosanus</name>
    <name type="common">Formosan subterranean termite</name>
    <dbReference type="NCBI Taxonomy" id="36987"/>
    <lineage>
        <taxon>Eukaryota</taxon>
        <taxon>Metazoa</taxon>
        <taxon>Ecdysozoa</taxon>
        <taxon>Arthropoda</taxon>
        <taxon>Hexapoda</taxon>
        <taxon>Insecta</taxon>
        <taxon>Pterygota</taxon>
        <taxon>Neoptera</taxon>
        <taxon>Polyneoptera</taxon>
        <taxon>Dictyoptera</taxon>
        <taxon>Blattodea</taxon>
        <taxon>Blattoidea</taxon>
        <taxon>Termitoidae</taxon>
        <taxon>Rhinotermitidae</taxon>
        <taxon>Coptotermes</taxon>
    </lineage>
</organism>
<proteinExistence type="predicted"/>
<feature type="compositionally biased region" description="Basic and acidic residues" evidence="1">
    <location>
        <begin position="181"/>
        <end position="190"/>
    </location>
</feature>
<dbReference type="PANTHER" id="PTHR47027:SF25">
    <property type="entry name" value="REVERSE TRANSCRIPTASE DOMAIN-CONTAINING PROTEIN"/>
    <property type="match status" value="1"/>
</dbReference>
<reference evidence="4" key="1">
    <citation type="submission" date="2020-01" db="EMBL/GenBank/DDBJ databases">
        <title>Draft genome sequence of the Termite Coptotermes fromosanus.</title>
        <authorList>
            <person name="Itakura S."/>
            <person name="Yosikawa Y."/>
            <person name="Umezawa K."/>
        </authorList>
    </citation>
    <scope>NUCLEOTIDE SEQUENCE [LARGE SCALE GENOMIC DNA]</scope>
</reference>
<dbReference type="InParanoid" id="A0A6L2Q052"/>
<evidence type="ECO:0000313" key="3">
    <source>
        <dbReference type="EMBL" id="GFG38186.1"/>
    </source>
</evidence>
<evidence type="ECO:0000256" key="1">
    <source>
        <dbReference type="SAM" id="MobiDB-lite"/>
    </source>
</evidence>
<keyword evidence="4" id="KW-1185">Reference proteome</keyword>
<evidence type="ECO:0000313" key="4">
    <source>
        <dbReference type="Proteomes" id="UP000502823"/>
    </source>
</evidence>
<accession>A0A6L2Q052</accession>
<dbReference type="EMBL" id="BLKM01012983">
    <property type="protein sequence ID" value="GFG38186.1"/>
    <property type="molecule type" value="Genomic_DNA"/>
</dbReference>
<evidence type="ECO:0000259" key="2">
    <source>
        <dbReference type="Pfam" id="PF20049"/>
    </source>
</evidence>
<dbReference type="AlphaFoldDB" id="A0A6L2Q052"/>
<feature type="compositionally biased region" description="Basic residues" evidence="1">
    <location>
        <begin position="166"/>
        <end position="180"/>
    </location>
</feature>
<dbReference type="Pfam" id="PF20049">
    <property type="entry name" value="DUF6451"/>
    <property type="match status" value="1"/>
</dbReference>
<feature type="region of interest" description="Disordered" evidence="1">
    <location>
        <begin position="163"/>
        <end position="190"/>
    </location>
</feature>
<protein>
    <recommendedName>
        <fullName evidence="2">DUF6451 domain-containing protein</fullName>
    </recommendedName>
</protein>
<feature type="domain" description="DUF6451" evidence="2">
    <location>
        <begin position="51"/>
        <end position="83"/>
    </location>
</feature>
<dbReference type="Proteomes" id="UP000502823">
    <property type="component" value="Unassembled WGS sequence"/>
</dbReference>
<dbReference type="PANTHER" id="PTHR47027">
    <property type="entry name" value="REVERSE TRANSCRIPTASE DOMAIN-CONTAINING PROTEIN"/>
    <property type="match status" value="1"/>
</dbReference>
<sequence>MRVNTRKEDPFTLRGESIEDVDSFTYLGSMVAKDRGAVQDVSQRIRKANGAFVQFYPVWKNSRISTRTKLRIFRSNVKSVLLYGSETWKVMKTTTSKLQTFVNCCLRRILSIHWPEVISNEELWRRTEETEIAIQVKRRKWKWIGHTLRKGSEAIEREALDWNPQGKRKTGRPKQTWRRSVHNDAAEKGKSWSEVRRMAGNRIRWRHFVDALCPLRDSRN</sequence>